<dbReference type="AlphaFoldDB" id="F4KSJ2"/>
<name>F4KSJ2_HALH1</name>
<dbReference type="HOGENOM" id="CLU_1353052_0_0_10"/>
<dbReference type="Proteomes" id="UP000008461">
    <property type="component" value="Chromosome"/>
</dbReference>
<reference key="2">
    <citation type="submission" date="2011-04" db="EMBL/GenBank/DDBJ databases">
        <title>Complete sequence of chromosome of Haliscomenobacter hydrossis DSM 1100.</title>
        <authorList>
            <consortium name="US DOE Joint Genome Institute (JGI-PGF)"/>
            <person name="Lucas S."/>
            <person name="Han J."/>
            <person name="Lapidus A."/>
            <person name="Bruce D."/>
            <person name="Goodwin L."/>
            <person name="Pitluck S."/>
            <person name="Peters L."/>
            <person name="Kyrpides N."/>
            <person name="Mavromatis K."/>
            <person name="Ivanova N."/>
            <person name="Ovchinnikova G."/>
            <person name="Pagani I."/>
            <person name="Daligault H."/>
            <person name="Detter J.C."/>
            <person name="Han C."/>
            <person name="Land M."/>
            <person name="Hauser L."/>
            <person name="Markowitz V."/>
            <person name="Cheng J.-F."/>
            <person name="Hugenholtz P."/>
            <person name="Woyke T."/>
            <person name="Wu D."/>
            <person name="Verbarg S."/>
            <person name="Frueling A."/>
            <person name="Brambilla E."/>
            <person name="Klenk H.-P."/>
            <person name="Eisen J.A."/>
        </authorList>
    </citation>
    <scope>NUCLEOTIDE SEQUENCE</scope>
    <source>
        <strain>DSM 1100</strain>
    </source>
</reference>
<gene>
    <name evidence="1" type="ordered locus">Halhy_6527</name>
</gene>
<evidence type="ECO:0000313" key="2">
    <source>
        <dbReference type="Proteomes" id="UP000008461"/>
    </source>
</evidence>
<organism evidence="1 2">
    <name type="scientific">Haliscomenobacter hydrossis (strain ATCC 27775 / DSM 1100 / LMG 10767 / O)</name>
    <dbReference type="NCBI Taxonomy" id="760192"/>
    <lineage>
        <taxon>Bacteria</taxon>
        <taxon>Pseudomonadati</taxon>
        <taxon>Bacteroidota</taxon>
        <taxon>Saprospiria</taxon>
        <taxon>Saprospirales</taxon>
        <taxon>Haliscomenobacteraceae</taxon>
        <taxon>Haliscomenobacter</taxon>
    </lineage>
</organism>
<dbReference type="STRING" id="760192.Halhy_6527"/>
<accession>F4KSJ2</accession>
<evidence type="ECO:0000313" key="1">
    <source>
        <dbReference type="EMBL" id="AEE54343.1"/>
    </source>
</evidence>
<dbReference type="KEGG" id="hhy:Halhy_6527"/>
<dbReference type="RefSeq" id="WP_013768860.1">
    <property type="nucleotide sequence ID" value="NC_015510.1"/>
</dbReference>
<protein>
    <submittedName>
        <fullName evidence="1">Uncharacterized protein</fullName>
    </submittedName>
</protein>
<proteinExistence type="predicted"/>
<sequence length="202" mass="23048">MVRVFLLSIYLASIQGYCFSQNDLGKITTFDLKDTILEVKTKHNFHCVFPRKIGLEIKLLHEQKKTRLKIVFENHSSSAIWLSENNDQVENGDLISFYFAPDLSLLSPLYFRKIQPDQRVIYDLNYSKGVKQFELAVAFIGNFELLKKSLIESLQKVSGGNDLFYAPMSTIPSDGLLLFNLKNFSLSGKGRSKIQIINLTSN</sequence>
<keyword evidence="2" id="KW-1185">Reference proteome</keyword>
<reference evidence="1 2" key="1">
    <citation type="journal article" date="2011" name="Stand. Genomic Sci.">
        <title>Complete genome sequence of Haliscomenobacter hydrossis type strain (O).</title>
        <authorList>
            <consortium name="US DOE Joint Genome Institute (JGI-PGF)"/>
            <person name="Daligault H."/>
            <person name="Lapidus A."/>
            <person name="Zeytun A."/>
            <person name="Nolan M."/>
            <person name="Lucas S."/>
            <person name="Del Rio T.G."/>
            <person name="Tice H."/>
            <person name="Cheng J.F."/>
            <person name="Tapia R."/>
            <person name="Han C."/>
            <person name="Goodwin L."/>
            <person name="Pitluck S."/>
            <person name="Liolios K."/>
            <person name="Pagani I."/>
            <person name="Ivanova N."/>
            <person name="Huntemann M."/>
            <person name="Mavromatis K."/>
            <person name="Mikhailova N."/>
            <person name="Pati A."/>
            <person name="Chen A."/>
            <person name="Palaniappan K."/>
            <person name="Land M."/>
            <person name="Hauser L."/>
            <person name="Brambilla E.M."/>
            <person name="Rohde M."/>
            <person name="Verbarg S."/>
            <person name="Goker M."/>
            <person name="Bristow J."/>
            <person name="Eisen J.A."/>
            <person name="Markowitz V."/>
            <person name="Hugenholtz P."/>
            <person name="Kyrpides N.C."/>
            <person name="Klenk H.P."/>
            <person name="Woyke T."/>
        </authorList>
    </citation>
    <scope>NUCLEOTIDE SEQUENCE [LARGE SCALE GENOMIC DNA]</scope>
    <source>
        <strain evidence="2">ATCC 27775 / DSM 1100 / LMG 10767 / O</strain>
    </source>
</reference>
<dbReference type="EMBL" id="CP002691">
    <property type="protein sequence ID" value="AEE54343.1"/>
    <property type="molecule type" value="Genomic_DNA"/>
</dbReference>